<keyword evidence="3" id="KW-1185">Reference proteome</keyword>
<evidence type="ECO:0000313" key="2">
    <source>
        <dbReference type="EMBL" id="MCF2514717.1"/>
    </source>
</evidence>
<dbReference type="Pfam" id="PF05751">
    <property type="entry name" value="FixH"/>
    <property type="match status" value="1"/>
</dbReference>
<organism evidence="2 3">
    <name type="scientific">Sphingomonas cremea</name>
    <dbReference type="NCBI Taxonomy" id="2904799"/>
    <lineage>
        <taxon>Bacteria</taxon>
        <taxon>Pseudomonadati</taxon>
        <taxon>Pseudomonadota</taxon>
        <taxon>Alphaproteobacteria</taxon>
        <taxon>Sphingomonadales</taxon>
        <taxon>Sphingomonadaceae</taxon>
        <taxon>Sphingomonas</taxon>
    </lineage>
</organism>
<proteinExistence type="predicted"/>
<gene>
    <name evidence="2" type="ORF">LVY65_06525</name>
</gene>
<reference evidence="2" key="1">
    <citation type="submission" date="2022-01" db="EMBL/GenBank/DDBJ databases">
        <authorList>
            <person name="Jo J.-H."/>
            <person name="Im W.-T."/>
        </authorList>
    </citation>
    <scope>NUCLEOTIDE SEQUENCE</scope>
    <source>
        <strain evidence="2">G124</strain>
    </source>
</reference>
<dbReference type="RefSeq" id="WP_235067220.1">
    <property type="nucleotide sequence ID" value="NZ_JAKFGM010000002.1"/>
</dbReference>
<dbReference type="Proteomes" id="UP001139410">
    <property type="component" value="Unassembled WGS sequence"/>
</dbReference>
<dbReference type="EMBL" id="JAKFGM010000002">
    <property type="protein sequence ID" value="MCF2514717.1"/>
    <property type="molecule type" value="Genomic_DNA"/>
</dbReference>
<accession>A0A9X1TYE1</accession>
<keyword evidence="1" id="KW-0812">Transmembrane</keyword>
<keyword evidence="1" id="KW-0472">Membrane</keyword>
<dbReference type="InterPro" id="IPR008620">
    <property type="entry name" value="FixH"/>
</dbReference>
<protein>
    <submittedName>
        <fullName evidence="2">FixH family protein</fullName>
    </submittedName>
</protein>
<dbReference type="AlphaFoldDB" id="A0A9X1TYE1"/>
<evidence type="ECO:0000256" key="1">
    <source>
        <dbReference type="SAM" id="Phobius"/>
    </source>
</evidence>
<name>A0A9X1TYE1_9SPHN</name>
<feature type="transmembrane region" description="Helical" evidence="1">
    <location>
        <begin position="6"/>
        <end position="26"/>
    </location>
</feature>
<comment type="caution">
    <text evidence="2">The sequence shown here is derived from an EMBL/GenBank/DDBJ whole genome shotgun (WGS) entry which is preliminary data.</text>
</comment>
<evidence type="ECO:0000313" key="3">
    <source>
        <dbReference type="Proteomes" id="UP001139410"/>
    </source>
</evidence>
<keyword evidence="1" id="KW-1133">Transmembrane helix</keyword>
<sequence length="142" mass="15715">MTKRFTGWHFTAIIVGFFGVIIAVNVTMAMFATRTFGGVVVENSYVASQEYNGWLEAARKQSRLGWEIKPGLDAQRRVLVSVNVEGAKVSGFARHPLGRAEDLPLTFGDDLRSAQALPPGRWAIHLLVRHGKDEARLIEVVP</sequence>